<proteinExistence type="predicted"/>
<dbReference type="Pfam" id="PF13549">
    <property type="entry name" value="ATP-grasp_5"/>
    <property type="match status" value="1"/>
</dbReference>
<comment type="caution">
    <text evidence="6">The sequence shown here is derived from an EMBL/GenBank/DDBJ whole genome shotgun (WGS) entry which is preliminary data.</text>
</comment>
<name>A0ABN3FXM9_9ACTN</name>
<dbReference type="InterPro" id="IPR016102">
    <property type="entry name" value="Succinyl-CoA_synth-like"/>
</dbReference>
<evidence type="ECO:0000313" key="6">
    <source>
        <dbReference type="EMBL" id="GAA2339816.1"/>
    </source>
</evidence>
<accession>A0ABN3FXM9</accession>
<evidence type="ECO:0000256" key="1">
    <source>
        <dbReference type="ARBA" id="ARBA00022598"/>
    </source>
</evidence>
<keyword evidence="7" id="KW-1185">Reference proteome</keyword>
<organism evidence="6 7">
    <name type="scientific">Dactylosporangium salmoneum</name>
    <dbReference type="NCBI Taxonomy" id="53361"/>
    <lineage>
        <taxon>Bacteria</taxon>
        <taxon>Bacillati</taxon>
        <taxon>Actinomycetota</taxon>
        <taxon>Actinomycetes</taxon>
        <taxon>Micromonosporales</taxon>
        <taxon>Micromonosporaceae</taxon>
        <taxon>Dactylosporangium</taxon>
    </lineage>
</organism>
<keyword evidence="3 4" id="KW-0067">ATP-binding</keyword>
<sequence length="701" mass="73080">MPDELRLRPLLNARSVAVIGAVPPRDHAKLASKPIANMQKYGFGGRIYPVNPSYDEISGLQCYPSLDALPEVVDTAMILRRADAAAGTVRELGSFGVAGAVVCGGGFGEAGPEGQARQDDLVAAARDHGVAVCGPNTNGLLNFRSGMMLGFHPLLEADQKVPTGGISIVSHSGTVTGAIMARLRGSGLGFGYVVSAGNEAVLQAADYMHYLAADAETDTVVLYLEQVRDGEIFRRACEALRAAGKSIVALKAGASDGAAEVAFGHTGALVGSHTAFLAAARDYGIAVAQGLEELVALTRLAATGRRGSTGVVGLSMSGGLNGLMADAVDRAGGTFVPLSAPTVERLKEVVPISSPTNPFDLTGLAVDTPGMLRQVLDVLHDGTGAGDVVFSLGLMPDATWPDWSQECRAFAAERGVRISVYAASGRTPGDGYGYFERAGIAVYEAIEPLARALVSVAQAGERPRAAEAGTAPPAAPPAALPDDVPSRRSILRDWDLPYVPYAYVSTAQEAVRAAEGMGFPVAMKVAHEEIAHKAKLGLVELGVGSPQAASDAFARLQHNYDRLAGTLAALGPIRVEVQRLLPAGGLEVFLGGRVDDTFGPVVSVGLGGGLVEAIADLSSALAPLTRDDAHRLILANGGLRRALKGGRWNSERLACVVARFSEMLAGVRSIVAEVECNPVVLYQDDAWIIDDLWTARKAETR</sequence>
<dbReference type="SUPFAM" id="SSF52210">
    <property type="entry name" value="Succinyl-CoA synthetase domains"/>
    <property type="match status" value="2"/>
</dbReference>
<dbReference type="SUPFAM" id="SSF56059">
    <property type="entry name" value="Glutathione synthetase ATP-binding domain-like"/>
    <property type="match status" value="1"/>
</dbReference>
<dbReference type="EMBL" id="BAAARV010000019">
    <property type="protein sequence ID" value="GAA2339816.1"/>
    <property type="molecule type" value="Genomic_DNA"/>
</dbReference>
<dbReference type="Gene3D" id="3.30.1490.20">
    <property type="entry name" value="ATP-grasp fold, A domain"/>
    <property type="match status" value="1"/>
</dbReference>
<feature type="domain" description="ATP-grasp" evidence="5">
    <location>
        <begin position="488"/>
        <end position="524"/>
    </location>
</feature>
<dbReference type="InterPro" id="IPR051538">
    <property type="entry name" value="Acyl-CoA_Synth/Transferase"/>
</dbReference>
<keyword evidence="2 4" id="KW-0547">Nucleotide-binding</keyword>
<evidence type="ECO:0000256" key="3">
    <source>
        <dbReference type="ARBA" id="ARBA00022840"/>
    </source>
</evidence>
<dbReference type="SMART" id="SM00881">
    <property type="entry name" value="CoA_binding"/>
    <property type="match status" value="1"/>
</dbReference>
<dbReference type="InterPro" id="IPR011761">
    <property type="entry name" value="ATP-grasp"/>
</dbReference>
<protein>
    <submittedName>
        <fullName evidence="6">Acetate--CoA ligase family protein</fullName>
    </submittedName>
</protein>
<reference evidence="6 7" key="1">
    <citation type="journal article" date="2019" name="Int. J. Syst. Evol. Microbiol.">
        <title>The Global Catalogue of Microorganisms (GCM) 10K type strain sequencing project: providing services to taxonomists for standard genome sequencing and annotation.</title>
        <authorList>
            <consortium name="The Broad Institute Genomics Platform"/>
            <consortium name="The Broad Institute Genome Sequencing Center for Infectious Disease"/>
            <person name="Wu L."/>
            <person name="Ma J."/>
        </authorList>
    </citation>
    <scope>NUCLEOTIDE SEQUENCE [LARGE SCALE GENOMIC DNA]</scope>
    <source>
        <strain evidence="6 7">JCM 3272</strain>
    </source>
</reference>
<dbReference type="Proteomes" id="UP001501444">
    <property type="component" value="Unassembled WGS sequence"/>
</dbReference>
<dbReference type="RefSeq" id="WP_344612225.1">
    <property type="nucleotide sequence ID" value="NZ_BAAARV010000019.1"/>
</dbReference>
<dbReference type="GO" id="GO:0016874">
    <property type="term" value="F:ligase activity"/>
    <property type="evidence" value="ECO:0007669"/>
    <property type="project" value="UniProtKB-KW"/>
</dbReference>
<dbReference type="PANTHER" id="PTHR43334">
    <property type="entry name" value="ACETATE--COA LIGASE [ADP-FORMING]"/>
    <property type="match status" value="1"/>
</dbReference>
<dbReference type="InterPro" id="IPR036291">
    <property type="entry name" value="NAD(P)-bd_dom_sf"/>
</dbReference>
<dbReference type="Pfam" id="PF13380">
    <property type="entry name" value="CoA_binding_2"/>
    <property type="match status" value="1"/>
</dbReference>
<evidence type="ECO:0000259" key="5">
    <source>
        <dbReference type="PROSITE" id="PS50975"/>
    </source>
</evidence>
<dbReference type="Pfam" id="PF13607">
    <property type="entry name" value="Succ_CoA_lig"/>
    <property type="match status" value="1"/>
</dbReference>
<dbReference type="InterPro" id="IPR003781">
    <property type="entry name" value="CoA-bd"/>
</dbReference>
<dbReference type="SUPFAM" id="SSF51735">
    <property type="entry name" value="NAD(P)-binding Rossmann-fold domains"/>
    <property type="match status" value="1"/>
</dbReference>
<keyword evidence="1 6" id="KW-0436">Ligase</keyword>
<evidence type="ECO:0000256" key="4">
    <source>
        <dbReference type="PROSITE-ProRule" id="PRU00409"/>
    </source>
</evidence>
<dbReference type="Gene3D" id="3.40.50.720">
    <property type="entry name" value="NAD(P)-binding Rossmann-like Domain"/>
    <property type="match status" value="1"/>
</dbReference>
<dbReference type="Gene3D" id="3.30.470.20">
    <property type="entry name" value="ATP-grasp fold, B domain"/>
    <property type="match status" value="1"/>
</dbReference>
<dbReference type="InterPro" id="IPR013815">
    <property type="entry name" value="ATP_grasp_subdomain_1"/>
</dbReference>
<evidence type="ECO:0000313" key="7">
    <source>
        <dbReference type="Proteomes" id="UP001501444"/>
    </source>
</evidence>
<gene>
    <name evidence="6" type="ORF">GCM10010170_022250</name>
</gene>
<evidence type="ECO:0000256" key="2">
    <source>
        <dbReference type="ARBA" id="ARBA00022741"/>
    </source>
</evidence>
<dbReference type="Gene3D" id="3.40.50.261">
    <property type="entry name" value="Succinyl-CoA synthetase domains"/>
    <property type="match status" value="2"/>
</dbReference>
<dbReference type="PROSITE" id="PS50975">
    <property type="entry name" value="ATP_GRASP"/>
    <property type="match status" value="1"/>
</dbReference>
<dbReference type="PANTHER" id="PTHR43334:SF1">
    <property type="entry name" value="3-HYDROXYPROPIONATE--COA LIGASE [ADP-FORMING]"/>
    <property type="match status" value="1"/>
</dbReference>
<dbReference type="InterPro" id="IPR032875">
    <property type="entry name" value="Succ_CoA_lig_flav_dom"/>
</dbReference>